<dbReference type="SUPFAM" id="SSF161098">
    <property type="entry name" value="MetI-like"/>
    <property type="match status" value="1"/>
</dbReference>
<comment type="subcellular location">
    <subcellularLocation>
        <location evidence="1 9">Cell membrane</location>
        <topology evidence="1 9">Multi-pass membrane protein</topology>
    </subcellularLocation>
</comment>
<feature type="transmembrane region" description="Helical" evidence="9">
    <location>
        <begin position="152"/>
        <end position="170"/>
    </location>
</feature>
<gene>
    <name evidence="11" type="ORF">SAMN05421834_10154</name>
</gene>
<keyword evidence="4" id="KW-1003">Cell membrane</keyword>
<keyword evidence="6 9" id="KW-0812">Transmembrane</keyword>
<evidence type="ECO:0000313" key="12">
    <source>
        <dbReference type="Proteomes" id="UP000185669"/>
    </source>
</evidence>
<feature type="transmembrane region" description="Helical" evidence="9">
    <location>
        <begin position="12"/>
        <end position="30"/>
    </location>
</feature>
<dbReference type="InterPro" id="IPR035906">
    <property type="entry name" value="MetI-like_sf"/>
</dbReference>
<dbReference type="PANTHER" id="PTHR32243">
    <property type="entry name" value="MALTOSE TRANSPORT SYSTEM PERMEASE-RELATED"/>
    <property type="match status" value="1"/>
</dbReference>
<dbReference type="GO" id="GO:0042956">
    <property type="term" value="P:maltodextrin transmembrane transport"/>
    <property type="evidence" value="ECO:0007669"/>
    <property type="project" value="TreeGrafter"/>
</dbReference>
<dbReference type="EMBL" id="FTNC01000001">
    <property type="protein sequence ID" value="SIQ02589.1"/>
    <property type="molecule type" value="Genomic_DNA"/>
</dbReference>
<dbReference type="Gene3D" id="1.10.3720.10">
    <property type="entry name" value="MetI-like"/>
    <property type="match status" value="1"/>
</dbReference>
<comment type="similarity">
    <text evidence="2">Belongs to the binding-protein-dependent transport system permease family. MalFG subfamily.</text>
</comment>
<dbReference type="STRING" id="56779.SAMN05421834_10154"/>
<keyword evidence="12" id="KW-1185">Reference proteome</keyword>
<dbReference type="AlphaFoldDB" id="A0A1N6PEA3"/>
<feature type="transmembrane region" description="Helical" evidence="9">
    <location>
        <begin position="201"/>
        <end position="222"/>
    </location>
</feature>
<feature type="transmembrane region" description="Helical" evidence="9">
    <location>
        <begin position="110"/>
        <end position="132"/>
    </location>
</feature>
<evidence type="ECO:0000313" key="11">
    <source>
        <dbReference type="EMBL" id="SIQ02589.1"/>
    </source>
</evidence>
<evidence type="ECO:0000256" key="6">
    <source>
        <dbReference type="ARBA" id="ARBA00022692"/>
    </source>
</evidence>
<reference evidence="12" key="1">
    <citation type="submission" date="2017-01" db="EMBL/GenBank/DDBJ databases">
        <authorList>
            <person name="Varghese N."/>
            <person name="Submissions S."/>
        </authorList>
    </citation>
    <scope>NUCLEOTIDE SEQUENCE [LARGE SCALE GENOMIC DNA]</scope>
    <source>
        <strain evidence="12">ATCC 700103</strain>
    </source>
</reference>
<organism evidence="11 12">
    <name type="scientific">Halanaerobium kushneri</name>
    <dbReference type="NCBI Taxonomy" id="56779"/>
    <lineage>
        <taxon>Bacteria</taxon>
        <taxon>Bacillati</taxon>
        <taxon>Bacillota</taxon>
        <taxon>Clostridia</taxon>
        <taxon>Halanaerobiales</taxon>
        <taxon>Halanaerobiaceae</taxon>
        <taxon>Halanaerobium</taxon>
    </lineage>
</organism>
<feature type="transmembrane region" description="Helical" evidence="9">
    <location>
        <begin position="254"/>
        <end position="276"/>
    </location>
</feature>
<dbReference type="RefSeq" id="WP_076543367.1">
    <property type="nucleotide sequence ID" value="NZ_FTNC01000001.1"/>
</dbReference>
<accession>A0A1N6PEA3</accession>
<dbReference type="PANTHER" id="PTHR32243:SF50">
    <property type="entry name" value="MALTOSE_MALTODEXTRIN TRANSPORT SYSTEM PERMEASE PROTEIN MALG"/>
    <property type="match status" value="1"/>
</dbReference>
<keyword evidence="5" id="KW-0762">Sugar transport</keyword>
<dbReference type="InterPro" id="IPR000515">
    <property type="entry name" value="MetI-like"/>
</dbReference>
<feature type="transmembrane region" description="Helical" evidence="9">
    <location>
        <begin position="77"/>
        <end position="98"/>
    </location>
</feature>
<evidence type="ECO:0000256" key="7">
    <source>
        <dbReference type="ARBA" id="ARBA00022989"/>
    </source>
</evidence>
<evidence type="ECO:0000256" key="3">
    <source>
        <dbReference type="ARBA" id="ARBA00022448"/>
    </source>
</evidence>
<keyword evidence="3 9" id="KW-0813">Transport</keyword>
<keyword evidence="7 9" id="KW-1133">Transmembrane helix</keyword>
<evidence type="ECO:0000256" key="2">
    <source>
        <dbReference type="ARBA" id="ARBA00009047"/>
    </source>
</evidence>
<dbReference type="Pfam" id="PF00528">
    <property type="entry name" value="BPD_transp_1"/>
    <property type="match status" value="1"/>
</dbReference>
<dbReference type="Proteomes" id="UP000185669">
    <property type="component" value="Unassembled WGS sequence"/>
</dbReference>
<evidence type="ECO:0000256" key="4">
    <source>
        <dbReference type="ARBA" id="ARBA00022475"/>
    </source>
</evidence>
<proteinExistence type="inferred from homology"/>
<dbReference type="GO" id="GO:0015423">
    <property type="term" value="F:ABC-type maltose transporter activity"/>
    <property type="evidence" value="ECO:0007669"/>
    <property type="project" value="TreeGrafter"/>
</dbReference>
<name>A0A1N6PEA3_9FIRM</name>
<keyword evidence="8 9" id="KW-0472">Membrane</keyword>
<evidence type="ECO:0000256" key="9">
    <source>
        <dbReference type="RuleBase" id="RU363032"/>
    </source>
</evidence>
<dbReference type="InterPro" id="IPR050901">
    <property type="entry name" value="BP-dep_ABC_trans_perm"/>
</dbReference>
<sequence>MSVKKDSKWKRIVFHIILLISVVIAVYPALRVFGTSLRPGDSLHSTSLAIIPDDATFDAYKTLIFDKGFLIWLRNSLLVTFFTVVIGVSLASTAGYVFSRKRFPGRKSGLTFFLLTQMFPATMLLLPMYILLAQFGLTDQTVVVPFLGMAKAHIGLIIMYSSTALPLCVWQMKGYYDTIPESLEEAALVDGLNQFQAFYKIILPLAKPALVITALFSFMTAWNEYMVARVVMTDNSLYTLPVGLTNLAGQFNTAWAEFAAASVLIMLPVMAVFLLLSRFLVGGLTLGGVKG</sequence>
<evidence type="ECO:0000256" key="8">
    <source>
        <dbReference type="ARBA" id="ARBA00023136"/>
    </source>
</evidence>
<protein>
    <submittedName>
        <fullName evidence="11">Carbohydrate ABC transporter membrane protein 2, CUT1 family</fullName>
    </submittedName>
</protein>
<dbReference type="CDD" id="cd06261">
    <property type="entry name" value="TM_PBP2"/>
    <property type="match status" value="1"/>
</dbReference>
<dbReference type="PROSITE" id="PS50928">
    <property type="entry name" value="ABC_TM1"/>
    <property type="match status" value="1"/>
</dbReference>
<dbReference type="GO" id="GO:0005886">
    <property type="term" value="C:plasma membrane"/>
    <property type="evidence" value="ECO:0007669"/>
    <property type="project" value="UniProtKB-SubCell"/>
</dbReference>
<evidence type="ECO:0000256" key="1">
    <source>
        <dbReference type="ARBA" id="ARBA00004651"/>
    </source>
</evidence>
<evidence type="ECO:0000259" key="10">
    <source>
        <dbReference type="PROSITE" id="PS50928"/>
    </source>
</evidence>
<dbReference type="OrthoDB" id="9794684at2"/>
<feature type="domain" description="ABC transmembrane type-1" evidence="10">
    <location>
        <begin position="73"/>
        <end position="276"/>
    </location>
</feature>
<evidence type="ECO:0000256" key="5">
    <source>
        <dbReference type="ARBA" id="ARBA00022597"/>
    </source>
</evidence>